<dbReference type="EMBL" id="KZ825134">
    <property type="protein sequence ID" value="PYI19438.1"/>
    <property type="molecule type" value="Genomic_DNA"/>
</dbReference>
<proteinExistence type="predicted"/>
<protein>
    <submittedName>
        <fullName evidence="2">Uncharacterized protein</fullName>
    </submittedName>
</protein>
<evidence type="ECO:0000256" key="1">
    <source>
        <dbReference type="SAM" id="MobiDB-lite"/>
    </source>
</evidence>
<dbReference type="STRING" id="1450538.A0A2V5H5H9"/>
<evidence type="ECO:0000313" key="3">
    <source>
        <dbReference type="Proteomes" id="UP000249829"/>
    </source>
</evidence>
<reference evidence="2 3" key="1">
    <citation type="submission" date="2018-02" db="EMBL/GenBank/DDBJ databases">
        <title>The genomes of Aspergillus section Nigri reveals drivers in fungal speciation.</title>
        <authorList>
            <consortium name="DOE Joint Genome Institute"/>
            <person name="Vesth T.C."/>
            <person name="Nybo J."/>
            <person name="Theobald S."/>
            <person name="Brandl J."/>
            <person name="Frisvad J.C."/>
            <person name="Nielsen K.F."/>
            <person name="Lyhne E.K."/>
            <person name="Kogle M.E."/>
            <person name="Kuo A."/>
            <person name="Riley R."/>
            <person name="Clum A."/>
            <person name="Nolan M."/>
            <person name="Lipzen A."/>
            <person name="Salamov A."/>
            <person name="Henrissat B."/>
            <person name="Wiebenga A."/>
            <person name="De vries R.P."/>
            <person name="Grigoriev I.V."/>
            <person name="Mortensen U.H."/>
            <person name="Andersen M.R."/>
            <person name="Baker S.E."/>
        </authorList>
    </citation>
    <scope>NUCLEOTIDE SEQUENCE [LARGE SCALE GENOMIC DNA]</scope>
    <source>
        <strain evidence="2 3">CBS 115571</strain>
    </source>
</reference>
<feature type="region of interest" description="Disordered" evidence="1">
    <location>
        <begin position="1"/>
        <end position="42"/>
    </location>
</feature>
<accession>A0A2V5H5H9</accession>
<keyword evidence="3" id="KW-1185">Reference proteome</keyword>
<feature type="compositionally biased region" description="Pro residues" evidence="1">
    <location>
        <begin position="21"/>
        <end position="33"/>
    </location>
</feature>
<name>A0A2V5H5H9_ASPV1</name>
<sequence length="193" mass="21718">MASTSHHPEVTSPCPSSQSLAPPPPPPPPPPQPTLSDLKHGTTTSPTLWYRIHVLLHDLCNVNHPASSKRLGKTADPHYIGKPYFTWDEAQRIKRTVGGPGGRTVEQLIEERVREKLERLHRKKRPVEGADELRVSAAHDLAPIIARLLQIDLKVLGKDEQFARLVREYGLYPEGETWVGLTKRTFGSRKKRK</sequence>
<dbReference type="OMA" id="FRICAAH"/>
<organism evidence="2 3">
    <name type="scientific">Aspergillus violaceofuscus (strain CBS 115571)</name>
    <dbReference type="NCBI Taxonomy" id="1450538"/>
    <lineage>
        <taxon>Eukaryota</taxon>
        <taxon>Fungi</taxon>
        <taxon>Dikarya</taxon>
        <taxon>Ascomycota</taxon>
        <taxon>Pezizomycotina</taxon>
        <taxon>Eurotiomycetes</taxon>
        <taxon>Eurotiomycetidae</taxon>
        <taxon>Eurotiales</taxon>
        <taxon>Aspergillaceae</taxon>
        <taxon>Aspergillus</taxon>
    </lineage>
</organism>
<dbReference type="AlphaFoldDB" id="A0A2V5H5H9"/>
<dbReference type="Proteomes" id="UP000249829">
    <property type="component" value="Unassembled WGS sequence"/>
</dbReference>
<dbReference type="SUPFAM" id="SSF101447">
    <property type="entry name" value="Formin homology 2 domain (FH2 domain)"/>
    <property type="match status" value="1"/>
</dbReference>
<evidence type="ECO:0000313" key="2">
    <source>
        <dbReference type="EMBL" id="PYI19438.1"/>
    </source>
</evidence>
<gene>
    <name evidence="2" type="ORF">BO99DRAFT_458900</name>
</gene>